<comment type="caution">
    <text evidence="9">The sequence shown here is derived from an EMBL/GenBank/DDBJ whole genome shotgun (WGS) entry which is preliminary data.</text>
</comment>
<evidence type="ECO:0000256" key="4">
    <source>
        <dbReference type="ARBA" id="ARBA00023163"/>
    </source>
</evidence>
<feature type="region of interest" description="Disordered" evidence="7">
    <location>
        <begin position="91"/>
        <end position="117"/>
    </location>
</feature>
<dbReference type="InterPro" id="IPR046347">
    <property type="entry name" value="bZIP_sf"/>
</dbReference>
<keyword evidence="10" id="KW-1185">Reference proteome</keyword>
<dbReference type="GO" id="GO:0000977">
    <property type="term" value="F:RNA polymerase II transcription regulatory region sequence-specific DNA binding"/>
    <property type="evidence" value="ECO:0007669"/>
    <property type="project" value="TreeGrafter"/>
</dbReference>
<dbReference type="InterPro" id="IPR004827">
    <property type="entry name" value="bZIP"/>
</dbReference>
<dbReference type="OrthoDB" id="1939598at2759"/>
<dbReference type="GO" id="GO:0001228">
    <property type="term" value="F:DNA-binding transcription activator activity, RNA polymerase II-specific"/>
    <property type="evidence" value="ECO:0007669"/>
    <property type="project" value="TreeGrafter"/>
</dbReference>
<evidence type="ECO:0000313" key="9">
    <source>
        <dbReference type="EMBL" id="TCD68838.1"/>
    </source>
</evidence>
<dbReference type="SUPFAM" id="SSF57959">
    <property type="entry name" value="Leucine zipper domain"/>
    <property type="match status" value="1"/>
</dbReference>
<evidence type="ECO:0000256" key="7">
    <source>
        <dbReference type="SAM" id="MobiDB-lite"/>
    </source>
</evidence>
<dbReference type="Proteomes" id="UP000292702">
    <property type="component" value="Unassembled WGS sequence"/>
</dbReference>
<feature type="coiled-coil region" evidence="6">
    <location>
        <begin position="264"/>
        <end position="298"/>
    </location>
</feature>
<dbReference type="AlphaFoldDB" id="A0A4R0RXH0"/>
<evidence type="ECO:0000256" key="5">
    <source>
        <dbReference type="ARBA" id="ARBA00023242"/>
    </source>
</evidence>
<dbReference type="Pfam" id="PF07716">
    <property type="entry name" value="bZIP_2"/>
    <property type="match status" value="1"/>
</dbReference>
<keyword evidence="3" id="KW-0238">DNA-binding</keyword>
<accession>A0A4R0RXH0</accession>
<name>A0A4R0RXH0_9APHY</name>
<evidence type="ECO:0000256" key="2">
    <source>
        <dbReference type="ARBA" id="ARBA00023015"/>
    </source>
</evidence>
<protein>
    <recommendedName>
        <fullName evidence="8">BZIP domain-containing protein</fullName>
    </recommendedName>
</protein>
<dbReference type="SMART" id="SM00338">
    <property type="entry name" value="BRLZ"/>
    <property type="match status" value="1"/>
</dbReference>
<sequence length="364" mass="39894">MDHRSTHPHPTSQHSHPAASGNSTPRRRSHSQPVAPAAVAHLANPYPGPTSHLNRAIQPADQFDFEAFLHQVPTGPEGYDEDLFAQLASMSDEQHRQLPTAPSSSSAFQPPHTMPVLPPQLQQLQHQHQQGSGGQAPNPLLTQTFLAWLQYMHLQNQLSHGNPQQPQPHPSGAPTHQQQPFLYPNIPQTQGYPQTLQLDASTSQAGPSAPRQRRASTATQPQATDSPGSEPNDGEGDQIVIAEDKRRRNTAASARFRVKKKQWTLNLERSITDLSGRVEELEREAAELRRENGWLKEIVMLKSKRFGSGAGSAEQEASPSSSEERRDELDREGEGSAEQDEESHHSSSAGPDPVVGKGKGRDIS</sequence>
<feature type="domain" description="BZIP" evidence="8">
    <location>
        <begin position="243"/>
        <end position="297"/>
    </location>
</feature>
<dbReference type="PROSITE" id="PS00036">
    <property type="entry name" value="BZIP_BASIC"/>
    <property type="match status" value="1"/>
</dbReference>
<dbReference type="CDD" id="cd14705">
    <property type="entry name" value="bZIP_Zip1"/>
    <property type="match status" value="1"/>
</dbReference>
<dbReference type="PROSITE" id="PS50217">
    <property type="entry name" value="BZIP"/>
    <property type="match status" value="1"/>
</dbReference>
<dbReference type="Gene3D" id="1.20.5.170">
    <property type="match status" value="1"/>
</dbReference>
<dbReference type="EMBL" id="RWJN01000056">
    <property type="protein sequence ID" value="TCD68838.1"/>
    <property type="molecule type" value="Genomic_DNA"/>
</dbReference>
<dbReference type="PANTHER" id="PTHR13044:SF14">
    <property type="entry name" value="CRYPTOCEPHAL, ISOFORM A"/>
    <property type="match status" value="1"/>
</dbReference>
<keyword evidence="6" id="KW-0175">Coiled coil</keyword>
<reference evidence="9 10" key="1">
    <citation type="submission" date="2018-11" db="EMBL/GenBank/DDBJ databases">
        <title>Genome assembly of Steccherinum ochraceum LE-BIN_3174, the white-rot fungus of the Steccherinaceae family (The Residual Polyporoid clade, Polyporales, Basidiomycota).</title>
        <authorList>
            <person name="Fedorova T.V."/>
            <person name="Glazunova O.A."/>
            <person name="Landesman E.O."/>
            <person name="Moiseenko K.V."/>
            <person name="Psurtseva N.V."/>
            <person name="Savinova O.S."/>
            <person name="Shakhova N.V."/>
            <person name="Tyazhelova T.V."/>
            <person name="Vasina D.V."/>
        </authorList>
    </citation>
    <scope>NUCLEOTIDE SEQUENCE [LARGE SCALE GENOMIC DNA]</scope>
    <source>
        <strain evidence="9 10">LE-BIN_3174</strain>
    </source>
</reference>
<evidence type="ECO:0000259" key="8">
    <source>
        <dbReference type="PROSITE" id="PS50217"/>
    </source>
</evidence>
<keyword evidence="2" id="KW-0805">Transcription regulation</keyword>
<proteinExistence type="predicted"/>
<dbReference type="PANTHER" id="PTHR13044">
    <property type="entry name" value="ACTIVATING TRANSCRIPTION FACTOR ATF 4/5"/>
    <property type="match status" value="1"/>
</dbReference>
<keyword evidence="4" id="KW-0804">Transcription</keyword>
<dbReference type="STRING" id="92696.A0A4R0RXH0"/>
<feature type="region of interest" description="Disordered" evidence="7">
    <location>
        <begin position="1"/>
        <end position="53"/>
    </location>
</feature>
<evidence type="ECO:0000256" key="1">
    <source>
        <dbReference type="ARBA" id="ARBA00004123"/>
    </source>
</evidence>
<comment type="subcellular location">
    <subcellularLocation>
        <location evidence="1">Nucleus</location>
    </subcellularLocation>
</comment>
<evidence type="ECO:0000256" key="6">
    <source>
        <dbReference type="SAM" id="Coils"/>
    </source>
</evidence>
<feature type="compositionally biased region" description="Basic and acidic residues" evidence="7">
    <location>
        <begin position="322"/>
        <end position="334"/>
    </location>
</feature>
<feature type="compositionally biased region" description="Low complexity" evidence="7">
    <location>
        <begin position="8"/>
        <end position="20"/>
    </location>
</feature>
<keyword evidence="5" id="KW-0539">Nucleus</keyword>
<gene>
    <name evidence="9" type="ORF">EIP91_009705</name>
</gene>
<organism evidence="9 10">
    <name type="scientific">Steccherinum ochraceum</name>
    <dbReference type="NCBI Taxonomy" id="92696"/>
    <lineage>
        <taxon>Eukaryota</taxon>
        <taxon>Fungi</taxon>
        <taxon>Dikarya</taxon>
        <taxon>Basidiomycota</taxon>
        <taxon>Agaricomycotina</taxon>
        <taxon>Agaricomycetes</taxon>
        <taxon>Polyporales</taxon>
        <taxon>Steccherinaceae</taxon>
        <taxon>Steccherinum</taxon>
    </lineage>
</organism>
<feature type="compositionally biased region" description="Polar residues" evidence="7">
    <location>
        <begin position="215"/>
        <end position="229"/>
    </location>
</feature>
<feature type="region of interest" description="Disordered" evidence="7">
    <location>
        <begin position="303"/>
        <end position="364"/>
    </location>
</feature>
<feature type="region of interest" description="Disordered" evidence="7">
    <location>
        <begin position="158"/>
        <end position="253"/>
    </location>
</feature>
<feature type="compositionally biased region" description="Low complexity" evidence="7">
    <location>
        <begin position="311"/>
        <end position="321"/>
    </location>
</feature>
<evidence type="ECO:0000256" key="3">
    <source>
        <dbReference type="ARBA" id="ARBA00023125"/>
    </source>
</evidence>
<feature type="compositionally biased region" description="Polar residues" evidence="7">
    <location>
        <begin position="174"/>
        <end position="206"/>
    </location>
</feature>
<evidence type="ECO:0000313" key="10">
    <source>
        <dbReference type="Proteomes" id="UP000292702"/>
    </source>
</evidence>
<dbReference type="GO" id="GO:0005634">
    <property type="term" value="C:nucleus"/>
    <property type="evidence" value="ECO:0007669"/>
    <property type="project" value="UniProtKB-SubCell"/>
</dbReference>